<proteinExistence type="predicted"/>
<keyword evidence="2" id="KW-1185">Reference proteome</keyword>
<reference evidence="1 2" key="1">
    <citation type="journal article" date="2020" name="Mol. Biol. Evol.">
        <title>Interspecific Gene Flow and the Evolution of Specialization in Black and White Rhinoceros.</title>
        <authorList>
            <person name="Moodley Y."/>
            <person name="Westbury M.V."/>
            <person name="Russo I.M."/>
            <person name="Gopalakrishnan S."/>
            <person name="Rakotoarivelo A."/>
            <person name="Olsen R.A."/>
            <person name="Prost S."/>
            <person name="Tunstall T."/>
            <person name="Ryder O.A."/>
            <person name="Dalen L."/>
            <person name="Bruford M.W."/>
        </authorList>
    </citation>
    <scope>NUCLEOTIDE SEQUENCE [LARGE SCALE GENOMIC DNA]</scope>
    <source>
        <strain evidence="1">SBR-YM</strain>
        <tissue evidence="1">Skin</tissue>
    </source>
</reference>
<dbReference type="AlphaFoldDB" id="A0A7J7EW53"/>
<evidence type="ECO:0000313" key="1">
    <source>
        <dbReference type="EMBL" id="KAF5919907.1"/>
    </source>
</evidence>
<sequence length="71" mass="7810">MEHANEKHTLALAPNGAVQWQLASLLKSTSDQSVVIPNLFPKYIHAPKGPKGNPVKQLQPIEEASYLDVHI</sequence>
<name>A0A7J7EW53_DICBM</name>
<dbReference type="EMBL" id="JACDTQ010002174">
    <property type="protein sequence ID" value="KAF5919907.1"/>
    <property type="molecule type" value="Genomic_DNA"/>
</dbReference>
<evidence type="ECO:0000313" key="2">
    <source>
        <dbReference type="Proteomes" id="UP000551758"/>
    </source>
</evidence>
<gene>
    <name evidence="1" type="ORF">HPG69_014271</name>
</gene>
<accession>A0A7J7EW53</accession>
<dbReference type="Proteomes" id="UP000551758">
    <property type="component" value="Unassembled WGS sequence"/>
</dbReference>
<comment type="caution">
    <text evidence="1">The sequence shown here is derived from an EMBL/GenBank/DDBJ whole genome shotgun (WGS) entry which is preliminary data.</text>
</comment>
<organism evidence="1 2">
    <name type="scientific">Diceros bicornis minor</name>
    <name type="common">South-central black rhinoceros</name>
    <dbReference type="NCBI Taxonomy" id="77932"/>
    <lineage>
        <taxon>Eukaryota</taxon>
        <taxon>Metazoa</taxon>
        <taxon>Chordata</taxon>
        <taxon>Craniata</taxon>
        <taxon>Vertebrata</taxon>
        <taxon>Euteleostomi</taxon>
        <taxon>Mammalia</taxon>
        <taxon>Eutheria</taxon>
        <taxon>Laurasiatheria</taxon>
        <taxon>Perissodactyla</taxon>
        <taxon>Rhinocerotidae</taxon>
        <taxon>Diceros</taxon>
    </lineage>
</organism>
<protein>
    <submittedName>
        <fullName evidence="1">Uncharacterized protein</fullName>
    </submittedName>
</protein>